<dbReference type="GO" id="GO:0008171">
    <property type="term" value="F:O-methyltransferase activity"/>
    <property type="evidence" value="ECO:0007669"/>
    <property type="project" value="InterPro"/>
</dbReference>
<keyword evidence="6" id="KW-1185">Reference proteome</keyword>
<feature type="domain" description="O-methyltransferase C-terminal" evidence="4">
    <location>
        <begin position="142"/>
        <end position="327"/>
    </location>
</feature>
<dbReference type="InParanoid" id="A0A0D2X3J3"/>
<evidence type="ECO:0000256" key="1">
    <source>
        <dbReference type="ARBA" id="ARBA00022603"/>
    </source>
</evidence>
<dbReference type="Gene3D" id="3.40.50.150">
    <property type="entry name" value="Vaccinia Virus protein VP39"/>
    <property type="match status" value="1"/>
</dbReference>
<keyword evidence="1" id="KW-0489">Methyltransferase</keyword>
<dbReference type="InterPro" id="IPR029063">
    <property type="entry name" value="SAM-dependent_MTases_sf"/>
</dbReference>
<dbReference type="CDD" id="cd02440">
    <property type="entry name" value="AdoMet_MTases"/>
    <property type="match status" value="1"/>
</dbReference>
<dbReference type="EMBL" id="KE346367">
    <property type="protein sequence ID" value="KJE94409.1"/>
    <property type="molecule type" value="Genomic_DNA"/>
</dbReference>
<dbReference type="Pfam" id="PF00891">
    <property type="entry name" value="Methyltransf_2"/>
    <property type="match status" value="1"/>
</dbReference>
<proteinExistence type="predicted"/>
<dbReference type="InterPro" id="IPR036388">
    <property type="entry name" value="WH-like_DNA-bd_sf"/>
</dbReference>
<dbReference type="OrthoDB" id="1606438at2759"/>
<dbReference type="InterPro" id="IPR001077">
    <property type="entry name" value="COMT_C"/>
</dbReference>
<evidence type="ECO:0000313" key="6">
    <source>
        <dbReference type="Proteomes" id="UP000008743"/>
    </source>
</evidence>
<dbReference type="Gene3D" id="1.10.10.10">
    <property type="entry name" value="Winged helix-like DNA-binding domain superfamily/Winged helix DNA-binding domain"/>
    <property type="match status" value="1"/>
</dbReference>
<dbReference type="AlphaFoldDB" id="A0A0D2X3J3"/>
<organism evidence="5 6">
    <name type="scientific">Capsaspora owczarzaki (strain ATCC 30864)</name>
    <dbReference type="NCBI Taxonomy" id="595528"/>
    <lineage>
        <taxon>Eukaryota</taxon>
        <taxon>Filasterea</taxon>
        <taxon>Capsaspora</taxon>
    </lineage>
</organism>
<dbReference type="InterPro" id="IPR016461">
    <property type="entry name" value="COMT-like"/>
</dbReference>
<dbReference type="Proteomes" id="UP000008743">
    <property type="component" value="Unassembled WGS sequence"/>
</dbReference>
<dbReference type="PANTHER" id="PTHR43712:SF2">
    <property type="entry name" value="O-METHYLTRANSFERASE CICE"/>
    <property type="match status" value="1"/>
</dbReference>
<keyword evidence="2" id="KW-0808">Transferase</keyword>
<dbReference type="eggNOG" id="KOG3178">
    <property type="taxonomic scope" value="Eukaryota"/>
</dbReference>
<gene>
    <name evidence="5" type="ORF">CAOG_005052</name>
</gene>
<evidence type="ECO:0000256" key="3">
    <source>
        <dbReference type="ARBA" id="ARBA00022691"/>
    </source>
</evidence>
<keyword evidence="3" id="KW-0949">S-adenosyl-L-methionine</keyword>
<dbReference type="PANTHER" id="PTHR43712">
    <property type="entry name" value="PUTATIVE (AFU_ORTHOLOGUE AFUA_4G14580)-RELATED"/>
    <property type="match status" value="1"/>
</dbReference>
<dbReference type="PhylomeDB" id="A0A0D2X3J3"/>
<dbReference type="STRING" id="595528.A0A0D2X3J3"/>
<dbReference type="SUPFAM" id="SSF53335">
    <property type="entry name" value="S-adenosyl-L-methionine-dependent methyltransferases"/>
    <property type="match status" value="1"/>
</dbReference>
<dbReference type="RefSeq" id="XP_004346737.1">
    <property type="nucleotide sequence ID" value="XM_004346687.2"/>
</dbReference>
<protein>
    <recommendedName>
        <fullName evidence="4">O-methyltransferase C-terminal domain-containing protein</fullName>
    </recommendedName>
</protein>
<sequence length="347" mass="37539">MASVSGVPIWPDAGIRSAWLSQWQLPSLSVGIQIGLFKLLDSNPGLTSAQISESLKVSKRGIDALTAVLGALTFLECRGGAFHNSVETSLYLLEGSQFFWGHMLMGRPGSEASALHRRLHDAIVHDQVDPGAVNEWEAGSLPDPERAAAITRGMHSHSVAPAMALAASPRFKALNVTKLLDVGGGSGCFPIAMAQANPAFKGVVMEIDTVGKCALEFVAEAKVSEQITTIARNMFKDAWPTPAEGFNGVFFSNIFHDWNHAQNTHLARSAFNTLAPGGRILLHETLLNDDSTGPFVAAAFSMHMLVYTRGKQFTFKELQELLTSVGFVDVQVFPTYSFYSIVHARKP</sequence>
<evidence type="ECO:0000256" key="2">
    <source>
        <dbReference type="ARBA" id="ARBA00022679"/>
    </source>
</evidence>
<evidence type="ECO:0000313" key="5">
    <source>
        <dbReference type="EMBL" id="KJE94409.1"/>
    </source>
</evidence>
<reference evidence="6" key="1">
    <citation type="submission" date="2011-02" db="EMBL/GenBank/DDBJ databases">
        <title>The Genome Sequence of Capsaspora owczarzaki ATCC 30864.</title>
        <authorList>
            <person name="Russ C."/>
            <person name="Cuomo C."/>
            <person name="Burger G."/>
            <person name="Gray M.W."/>
            <person name="Holland P.W.H."/>
            <person name="King N."/>
            <person name="Lang F.B.F."/>
            <person name="Roger A.J."/>
            <person name="Ruiz-Trillo I."/>
            <person name="Young S.K."/>
            <person name="Zeng Q."/>
            <person name="Gargeya S."/>
            <person name="Alvarado L."/>
            <person name="Berlin A."/>
            <person name="Chapman S.B."/>
            <person name="Chen Z."/>
            <person name="Freedman E."/>
            <person name="Gellesch M."/>
            <person name="Goldberg J."/>
            <person name="Griggs A."/>
            <person name="Gujja S."/>
            <person name="Heilman E."/>
            <person name="Heiman D."/>
            <person name="Howarth C."/>
            <person name="Mehta T."/>
            <person name="Neiman D."/>
            <person name="Pearson M."/>
            <person name="Roberts A."/>
            <person name="Saif S."/>
            <person name="Shea T."/>
            <person name="Shenoy N."/>
            <person name="Sisk P."/>
            <person name="Stolte C."/>
            <person name="Sykes S."/>
            <person name="White J."/>
            <person name="Yandava C."/>
            <person name="Haas B."/>
            <person name="Nusbaum C."/>
            <person name="Birren B."/>
        </authorList>
    </citation>
    <scope>NUCLEOTIDE SEQUENCE</scope>
    <source>
        <strain evidence="6">ATCC 30864</strain>
    </source>
</reference>
<name>A0A0D2X3J3_CAPO3</name>
<dbReference type="GO" id="GO:0032259">
    <property type="term" value="P:methylation"/>
    <property type="evidence" value="ECO:0007669"/>
    <property type="project" value="UniProtKB-KW"/>
</dbReference>
<dbReference type="OMA" id="NMLVETE"/>
<accession>A0A0D2X3J3</accession>
<dbReference type="PROSITE" id="PS51683">
    <property type="entry name" value="SAM_OMT_II"/>
    <property type="match status" value="1"/>
</dbReference>
<evidence type="ECO:0000259" key="4">
    <source>
        <dbReference type="Pfam" id="PF00891"/>
    </source>
</evidence>